<dbReference type="Proteomes" id="UP000828048">
    <property type="component" value="Chromosome 1"/>
</dbReference>
<evidence type="ECO:0000313" key="1">
    <source>
        <dbReference type="EMBL" id="KAH7844657.1"/>
    </source>
</evidence>
<reference evidence="1 2" key="1">
    <citation type="journal article" date="2021" name="Hortic Res">
        <title>High-quality reference genome and annotation aids understanding of berry development for evergreen blueberry (Vaccinium darrowii).</title>
        <authorList>
            <person name="Yu J."/>
            <person name="Hulse-Kemp A.M."/>
            <person name="Babiker E."/>
            <person name="Staton M."/>
        </authorList>
    </citation>
    <scope>NUCLEOTIDE SEQUENCE [LARGE SCALE GENOMIC DNA]</scope>
    <source>
        <strain evidence="2">cv. NJ 8807/NJ 8810</strain>
        <tissue evidence="1">Young leaf</tissue>
    </source>
</reference>
<comment type="caution">
    <text evidence="1">The sequence shown here is derived from an EMBL/GenBank/DDBJ whole genome shotgun (WGS) entry which is preliminary data.</text>
</comment>
<accession>A0ACB7XV67</accession>
<organism evidence="1 2">
    <name type="scientific">Vaccinium darrowii</name>
    <dbReference type="NCBI Taxonomy" id="229202"/>
    <lineage>
        <taxon>Eukaryota</taxon>
        <taxon>Viridiplantae</taxon>
        <taxon>Streptophyta</taxon>
        <taxon>Embryophyta</taxon>
        <taxon>Tracheophyta</taxon>
        <taxon>Spermatophyta</taxon>
        <taxon>Magnoliopsida</taxon>
        <taxon>eudicotyledons</taxon>
        <taxon>Gunneridae</taxon>
        <taxon>Pentapetalae</taxon>
        <taxon>asterids</taxon>
        <taxon>Ericales</taxon>
        <taxon>Ericaceae</taxon>
        <taxon>Vaccinioideae</taxon>
        <taxon>Vaccinieae</taxon>
        <taxon>Vaccinium</taxon>
    </lineage>
</organism>
<keyword evidence="2" id="KW-1185">Reference proteome</keyword>
<sequence>MASQNRNPEIRKDAVNNRWVIFSPARSRRPFDFKSKANPNPNNQSECPFCIGHEHDCAPEIFRVPPDPSSASWQIRVIQNLYPALSRDVAPPNSSAPNSTGDVAISGFGYHDVVIESPVHSVHLADLDPVGVGEVVLAYKKRIDQLRCHDSIKYIQVFKNHGASAGASMSHSHSQIMALPVVPPSVSARLDSMKQHFDQTGRCSLCDIRSNDLLIDESAHFISIVPFAATFPFEIWIVPVDHSSHFHDIDGAKATDLGGLLKLMLRKISLQLSNPPFNFMIHTSPLKDTSPAQLPYAHWFLQIVPQLTGTGGFEMGTGCQINPVFPEDAAKVLREVCIPG</sequence>
<gene>
    <name evidence="1" type="ORF">Vadar_030354</name>
</gene>
<protein>
    <submittedName>
        <fullName evidence="1">Uncharacterized protein</fullName>
    </submittedName>
</protein>
<evidence type="ECO:0000313" key="2">
    <source>
        <dbReference type="Proteomes" id="UP000828048"/>
    </source>
</evidence>
<proteinExistence type="predicted"/>
<name>A0ACB7XV67_9ERIC</name>
<dbReference type="EMBL" id="CM037151">
    <property type="protein sequence ID" value="KAH7844657.1"/>
    <property type="molecule type" value="Genomic_DNA"/>
</dbReference>